<evidence type="ECO:0000256" key="1">
    <source>
        <dbReference type="ARBA" id="ARBA00004496"/>
    </source>
</evidence>
<keyword evidence="11 14" id="KW-0408">Iron</keyword>
<dbReference type="Gene3D" id="1.10.150.530">
    <property type="match status" value="1"/>
</dbReference>
<dbReference type="SFLD" id="SFLDS00029">
    <property type="entry name" value="Radical_SAM"/>
    <property type="match status" value="1"/>
</dbReference>
<feature type="binding site" evidence="14">
    <location>
        <begin position="196"/>
        <end position="198"/>
    </location>
    <ligand>
        <name>S-adenosyl-L-methionine</name>
        <dbReference type="ChEBI" id="CHEBI:59789"/>
    </ligand>
</feature>
<evidence type="ECO:0000313" key="16">
    <source>
        <dbReference type="EMBL" id="KWT92805.1"/>
    </source>
</evidence>
<dbReference type="Proteomes" id="UP000060487">
    <property type="component" value="Unassembled WGS sequence"/>
</dbReference>
<evidence type="ECO:0000259" key="15">
    <source>
        <dbReference type="PROSITE" id="PS51918"/>
    </source>
</evidence>
<dbReference type="SUPFAM" id="SSF102114">
    <property type="entry name" value="Radical SAM enzymes"/>
    <property type="match status" value="1"/>
</dbReference>
<evidence type="ECO:0000256" key="8">
    <source>
        <dbReference type="ARBA" id="ARBA00022691"/>
    </source>
</evidence>
<keyword evidence="17" id="KW-1185">Reference proteome</keyword>
<keyword evidence="5 14" id="KW-0698">rRNA processing</keyword>
<evidence type="ECO:0000256" key="3">
    <source>
        <dbReference type="ARBA" id="ARBA00022485"/>
    </source>
</evidence>
<comment type="similarity">
    <text evidence="2 14">Belongs to the radical SAM superfamily. RlmN family.</text>
</comment>
<comment type="function">
    <text evidence="14">Specifically methylates position 2 of adenine 2503 in 23S rRNA and position 2 of adenine 37 in tRNAs.</text>
</comment>
<dbReference type="InterPro" id="IPR004383">
    <property type="entry name" value="rRNA_lsu_MTrfase_RlmN/Cfr"/>
</dbReference>
<feature type="binding site" evidence="14">
    <location>
        <position position="96"/>
    </location>
    <ligand>
        <name>[4Fe-4S] cluster</name>
        <dbReference type="ChEBI" id="CHEBI:49883"/>
        <note>4Fe-4S-S-AdoMet</note>
    </ligand>
</feature>
<evidence type="ECO:0000256" key="2">
    <source>
        <dbReference type="ARBA" id="ARBA00007544"/>
    </source>
</evidence>
<keyword evidence="3 14" id="KW-0004">4Fe-4S</keyword>
<evidence type="ECO:0000256" key="5">
    <source>
        <dbReference type="ARBA" id="ARBA00022552"/>
    </source>
</evidence>
<reference evidence="16 17" key="1">
    <citation type="submission" date="2015-11" db="EMBL/GenBank/DDBJ databases">
        <authorList>
            <person name="Lin W."/>
        </authorList>
    </citation>
    <scope>NUCLEOTIDE SEQUENCE [LARGE SCALE GENOMIC DNA]</scope>
    <source>
        <strain evidence="16 17">HCH-1</strain>
    </source>
</reference>
<sequence length="326" mass="36194">MGLPAFRVSQLIHWMYERNAVSIDDITEFSKPLREKLKGFSYIGGVKIIKKTDSPDGTIKLLFGLEDGLSVEGVLIPDEYRLTLCVSSQVGCAMGCRFCLTATMGFIRNLRADEIAGQVTAVRRELNANANSEITNIVFMGMGEPLKNFNEVVKGINILTDYMGISKRRITLSTAGVVPELQKLYKEIPEVNLAVSLNATTDETRSALMPVNNKYNIGALLRACGRLPISPRRRITFGYVLIKGVNDTQADARRLIALLKGLSAKVNLIPFNEYDTAKFEPPDEKTVLEFQQILVDRHVTAFIRKSKGRGIYAACGQLKTCHETDN</sequence>
<dbReference type="InterPro" id="IPR007197">
    <property type="entry name" value="rSAM"/>
</dbReference>
<dbReference type="InterPro" id="IPR027492">
    <property type="entry name" value="RNA_MTrfase_RlmN"/>
</dbReference>
<name>A0ABR5SJV2_9BACT</name>
<feature type="binding site" evidence="14">
    <location>
        <position position="99"/>
    </location>
    <ligand>
        <name>[4Fe-4S] cluster</name>
        <dbReference type="ChEBI" id="CHEBI:49883"/>
        <note>4Fe-4S-S-AdoMet</note>
    </ligand>
</feature>
<dbReference type="PANTHER" id="PTHR30544:SF5">
    <property type="entry name" value="RADICAL SAM CORE DOMAIN-CONTAINING PROTEIN"/>
    <property type="match status" value="1"/>
</dbReference>
<dbReference type="InterPro" id="IPR040072">
    <property type="entry name" value="Methyltransferase_A"/>
</dbReference>
<keyword evidence="7 14" id="KW-0808">Transferase</keyword>
<protein>
    <recommendedName>
        <fullName evidence="14">Probable dual-specificity RNA methyltransferase RlmN</fullName>
        <ecNumber evidence="14">2.1.1.192</ecNumber>
    </recommendedName>
    <alternativeName>
        <fullName evidence="14">23S rRNA (adenine(2503)-C(2))-methyltransferase</fullName>
    </alternativeName>
    <alternativeName>
        <fullName evidence="14">23S rRNA m2A2503 methyltransferase</fullName>
    </alternativeName>
    <alternativeName>
        <fullName evidence="14">Ribosomal RNA large subunit methyltransferase N</fullName>
    </alternativeName>
    <alternativeName>
        <fullName evidence="14">tRNA (adenine(37)-C(2))-methyltransferase</fullName>
    </alternativeName>
    <alternativeName>
        <fullName evidence="14">tRNA m2A37 methyltransferase</fullName>
    </alternativeName>
</protein>
<evidence type="ECO:0000256" key="14">
    <source>
        <dbReference type="HAMAP-Rule" id="MF_01849"/>
    </source>
</evidence>
<keyword evidence="9 14" id="KW-0819">tRNA processing</keyword>
<comment type="subcellular location">
    <subcellularLocation>
        <location evidence="1 14">Cytoplasm</location>
    </subcellularLocation>
</comment>
<keyword evidence="13 14" id="KW-1015">Disulfide bond</keyword>
<feature type="binding site" evidence="14">
    <location>
        <position position="92"/>
    </location>
    <ligand>
        <name>[4Fe-4S] cluster</name>
        <dbReference type="ChEBI" id="CHEBI:49883"/>
        <note>4Fe-4S-S-AdoMet</note>
    </ligand>
</feature>
<keyword evidence="6 14" id="KW-0489">Methyltransferase</keyword>
<comment type="cofactor">
    <cofactor evidence="14">
        <name>[4Fe-4S] cluster</name>
        <dbReference type="ChEBI" id="CHEBI:49883"/>
    </cofactor>
    <text evidence="14">Binds 1 [4Fe-4S] cluster. The cluster is coordinated with 3 cysteines and an exchangeable S-adenosyl-L-methionine.</text>
</comment>
<dbReference type="InterPro" id="IPR048641">
    <property type="entry name" value="RlmN_N"/>
</dbReference>
<dbReference type="GO" id="GO:0008168">
    <property type="term" value="F:methyltransferase activity"/>
    <property type="evidence" value="ECO:0007669"/>
    <property type="project" value="UniProtKB-KW"/>
</dbReference>
<dbReference type="Gene3D" id="3.20.20.70">
    <property type="entry name" value="Aldolase class I"/>
    <property type="match status" value="1"/>
</dbReference>
<keyword evidence="10 14" id="KW-0479">Metal-binding</keyword>
<keyword evidence="4 14" id="KW-0963">Cytoplasm</keyword>
<dbReference type="InterPro" id="IPR058240">
    <property type="entry name" value="rSAM_sf"/>
</dbReference>
<comment type="caution">
    <text evidence="14">Lacks conserved residue(s) required for the propagation of feature annotation.</text>
</comment>
<comment type="caution">
    <text evidence="16">The sequence shown here is derived from an EMBL/GenBank/DDBJ whole genome shotgun (WGS) entry which is preliminary data.</text>
</comment>
<feature type="active site" description="S-methylcysteine intermediate" evidence="14">
    <location>
        <position position="315"/>
    </location>
</feature>
<evidence type="ECO:0000256" key="13">
    <source>
        <dbReference type="ARBA" id="ARBA00023157"/>
    </source>
</evidence>
<evidence type="ECO:0000256" key="11">
    <source>
        <dbReference type="ARBA" id="ARBA00023004"/>
    </source>
</evidence>
<dbReference type="SFLD" id="SFLDF00275">
    <property type="entry name" value="adenosine_C2_methyltransferase"/>
    <property type="match status" value="1"/>
</dbReference>
<dbReference type="HAMAP" id="MF_01849">
    <property type="entry name" value="RNA_methyltr_RlmN"/>
    <property type="match status" value="1"/>
</dbReference>
<feature type="binding site" evidence="14">
    <location>
        <position position="173"/>
    </location>
    <ligand>
        <name>S-adenosyl-L-methionine</name>
        <dbReference type="ChEBI" id="CHEBI:59789"/>
    </ligand>
</feature>
<keyword evidence="8 14" id="KW-0949">S-adenosyl-L-methionine</keyword>
<dbReference type="EC" id="2.1.1.192" evidence="14"/>
<keyword evidence="12 14" id="KW-0411">Iron-sulfur</keyword>
<comment type="catalytic activity">
    <reaction evidence="14">
        <text>adenosine(2503) in 23S rRNA + 2 reduced [2Fe-2S]-[ferredoxin] + 2 S-adenosyl-L-methionine = 2-methyladenosine(2503) in 23S rRNA + 5'-deoxyadenosine + L-methionine + 2 oxidized [2Fe-2S]-[ferredoxin] + S-adenosyl-L-homocysteine</text>
        <dbReference type="Rhea" id="RHEA:42916"/>
        <dbReference type="Rhea" id="RHEA-COMP:10000"/>
        <dbReference type="Rhea" id="RHEA-COMP:10001"/>
        <dbReference type="Rhea" id="RHEA-COMP:10152"/>
        <dbReference type="Rhea" id="RHEA-COMP:10282"/>
        <dbReference type="ChEBI" id="CHEBI:17319"/>
        <dbReference type="ChEBI" id="CHEBI:33737"/>
        <dbReference type="ChEBI" id="CHEBI:33738"/>
        <dbReference type="ChEBI" id="CHEBI:57844"/>
        <dbReference type="ChEBI" id="CHEBI:57856"/>
        <dbReference type="ChEBI" id="CHEBI:59789"/>
        <dbReference type="ChEBI" id="CHEBI:74411"/>
        <dbReference type="ChEBI" id="CHEBI:74497"/>
        <dbReference type="EC" id="2.1.1.192"/>
    </reaction>
</comment>
<accession>A0ABR5SJV2</accession>
<comment type="catalytic activity">
    <reaction evidence="14">
        <text>adenosine(37) in tRNA + 2 reduced [2Fe-2S]-[ferredoxin] + 2 S-adenosyl-L-methionine = 2-methyladenosine(37) in tRNA + 5'-deoxyadenosine + L-methionine + 2 oxidized [2Fe-2S]-[ferredoxin] + S-adenosyl-L-homocysteine</text>
        <dbReference type="Rhea" id="RHEA:43332"/>
        <dbReference type="Rhea" id="RHEA-COMP:10000"/>
        <dbReference type="Rhea" id="RHEA-COMP:10001"/>
        <dbReference type="Rhea" id="RHEA-COMP:10162"/>
        <dbReference type="Rhea" id="RHEA-COMP:10485"/>
        <dbReference type="ChEBI" id="CHEBI:17319"/>
        <dbReference type="ChEBI" id="CHEBI:33737"/>
        <dbReference type="ChEBI" id="CHEBI:33738"/>
        <dbReference type="ChEBI" id="CHEBI:57844"/>
        <dbReference type="ChEBI" id="CHEBI:57856"/>
        <dbReference type="ChEBI" id="CHEBI:59789"/>
        <dbReference type="ChEBI" id="CHEBI:74411"/>
        <dbReference type="ChEBI" id="CHEBI:74497"/>
        <dbReference type="EC" id="2.1.1.192"/>
    </reaction>
</comment>
<dbReference type="NCBIfam" id="TIGR00048">
    <property type="entry name" value="rRNA_mod_RlmN"/>
    <property type="match status" value="1"/>
</dbReference>
<gene>
    <name evidence="14 16" type="primary">rlmN</name>
    <name evidence="16" type="ORF">ASN18_0391</name>
</gene>
<dbReference type="PIRSF" id="PIRSF006004">
    <property type="entry name" value="CHP00048"/>
    <property type="match status" value="1"/>
</dbReference>
<evidence type="ECO:0000256" key="12">
    <source>
        <dbReference type="ARBA" id="ARBA00023014"/>
    </source>
</evidence>
<evidence type="ECO:0000313" key="17">
    <source>
        <dbReference type="Proteomes" id="UP000060487"/>
    </source>
</evidence>
<dbReference type="GO" id="GO:0032259">
    <property type="term" value="P:methylation"/>
    <property type="evidence" value="ECO:0007669"/>
    <property type="project" value="UniProtKB-KW"/>
</dbReference>
<dbReference type="Pfam" id="PF21016">
    <property type="entry name" value="RlmN_N"/>
    <property type="match status" value="1"/>
</dbReference>
<organism evidence="16 17">
    <name type="scientific">Candidatus Magnetominusculus xianensis</name>
    <dbReference type="NCBI Taxonomy" id="1748249"/>
    <lineage>
        <taxon>Bacteria</taxon>
        <taxon>Pseudomonadati</taxon>
        <taxon>Nitrospirota</taxon>
        <taxon>Nitrospiria</taxon>
        <taxon>Nitrospirales</taxon>
        <taxon>Nitrospiraceae</taxon>
        <taxon>Candidatus Magnetominusculus</taxon>
    </lineage>
</organism>
<dbReference type="Pfam" id="PF04055">
    <property type="entry name" value="Radical_SAM"/>
    <property type="match status" value="1"/>
</dbReference>
<feature type="binding site" evidence="14">
    <location>
        <begin position="143"/>
        <end position="144"/>
    </location>
    <ligand>
        <name>S-adenosyl-L-methionine</name>
        <dbReference type="ChEBI" id="CHEBI:59789"/>
    </ligand>
</feature>
<dbReference type="InterPro" id="IPR013785">
    <property type="entry name" value="Aldolase_TIM"/>
</dbReference>
<proteinExistence type="inferred from homology"/>
<feature type="binding site" evidence="14">
    <location>
        <position position="272"/>
    </location>
    <ligand>
        <name>S-adenosyl-L-methionine</name>
        <dbReference type="ChEBI" id="CHEBI:59789"/>
    </ligand>
</feature>
<evidence type="ECO:0000256" key="9">
    <source>
        <dbReference type="ARBA" id="ARBA00022694"/>
    </source>
</evidence>
<evidence type="ECO:0000256" key="6">
    <source>
        <dbReference type="ARBA" id="ARBA00022603"/>
    </source>
</evidence>
<feature type="active site" description="Proton acceptor" evidence="14">
    <location>
        <position position="72"/>
    </location>
</feature>
<dbReference type="PANTHER" id="PTHR30544">
    <property type="entry name" value="23S RRNA METHYLTRANSFERASE"/>
    <property type="match status" value="1"/>
</dbReference>
<comment type="miscellaneous">
    <text evidence="14">Reaction proceeds by a ping-pong mechanism involving intermediate methylation of a conserved cysteine residue.</text>
</comment>
<evidence type="ECO:0000256" key="10">
    <source>
        <dbReference type="ARBA" id="ARBA00022723"/>
    </source>
</evidence>
<feature type="domain" description="Radical SAM core" evidence="15">
    <location>
        <begin position="78"/>
        <end position="304"/>
    </location>
</feature>
<dbReference type="EMBL" id="LNQR01000019">
    <property type="protein sequence ID" value="KWT92805.1"/>
    <property type="molecule type" value="Genomic_DNA"/>
</dbReference>
<dbReference type="PROSITE" id="PS51918">
    <property type="entry name" value="RADICAL_SAM"/>
    <property type="match status" value="1"/>
</dbReference>
<evidence type="ECO:0000256" key="4">
    <source>
        <dbReference type="ARBA" id="ARBA00022490"/>
    </source>
</evidence>
<dbReference type="SFLD" id="SFLDG01062">
    <property type="entry name" value="methyltransferase_(Class_A)"/>
    <property type="match status" value="1"/>
</dbReference>
<evidence type="ECO:0000256" key="7">
    <source>
        <dbReference type="ARBA" id="ARBA00022679"/>
    </source>
</evidence>